<dbReference type="Pfam" id="PF01761">
    <property type="entry name" value="DHQ_synthase"/>
    <property type="match status" value="1"/>
</dbReference>
<dbReference type="GO" id="GO:0008652">
    <property type="term" value="P:amino acid biosynthetic process"/>
    <property type="evidence" value="ECO:0007669"/>
    <property type="project" value="UniProtKB-KW"/>
</dbReference>
<dbReference type="PATRIC" id="fig|1121448.10.peg.2980"/>
<keyword evidence="14 19" id="KW-0862">Zinc</keyword>
<dbReference type="GO" id="GO:0046872">
    <property type="term" value="F:metal ion binding"/>
    <property type="evidence" value="ECO:0007669"/>
    <property type="project" value="UniProtKB-KW"/>
</dbReference>
<feature type="binding site" evidence="19">
    <location>
        <position position="294"/>
    </location>
    <ligand>
        <name>Zn(2+)</name>
        <dbReference type="ChEBI" id="CHEBI:29105"/>
    </ligand>
</feature>
<comment type="pathway">
    <text evidence="6 19">Metabolic intermediate biosynthesis; chorismate biosynthesis; chorismate from D-erythrose 4-phosphate and phosphoenolpyruvate: step 2/7.</text>
</comment>
<keyword evidence="18 19" id="KW-0170">Cobalt</keyword>
<comment type="function">
    <text evidence="4 19">Catalyzes the conversion of 3-deoxy-D-arabino-heptulosonate 7-phosphate (DAHP) to dehydroquinate (DHQ).</text>
</comment>
<sequence>MHRLDVVLPAGPYAVEIAPGLLDSLGERLLPLRRQAWAVIADTTVASLYGQRLLTSLERAGLPCRLITFPGGEQHKALATVEALSRQLLESGLARDGGIAALGGGLVGDVAGLTAALYMRGIPYVQVPTTLLAMIDASVGGKTAVNLGAVKNCIGRFHQPAHVCIDPDVLHTLPGDEFASGLGELAKYAMMDKAFYGWVEKEISGEIVSPEPPCSGAAGAGSRANQHQPHLKRGPGGSAPWSPACLSASIAHCVGIKAGVVARDELESGERMLLNYGHTFAHGLETVLQFSRPHGWCVAQGMRLAAQLAVRLGLCDASLPNQQDALLHRLGLLDPFPAIAPKALLDAMQTDKKKQAGGLTFILPRAIGQLEVVRNIPDEDVLHAIALG</sequence>
<dbReference type="EMBL" id="CP006585">
    <property type="protein sequence ID" value="AGW14739.1"/>
    <property type="molecule type" value="Genomic_DNA"/>
</dbReference>
<evidence type="ECO:0000256" key="5">
    <source>
        <dbReference type="ARBA" id="ARBA00004496"/>
    </source>
</evidence>
<name>T2GEZ1_MEGG1</name>
<dbReference type="PANTHER" id="PTHR43622">
    <property type="entry name" value="3-DEHYDROQUINATE SYNTHASE"/>
    <property type="match status" value="1"/>
</dbReference>
<feature type="binding site" evidence="19">
    <location>
        <position position="184"/>
    </location>
    <ligand>
        <name>Zn(2+)</name>
        <dbReference type="ChEBI" id="CHEBI:29105"/>
    </ligand>
</feature>
<dbReference type="PANTHER" id="PTHR43622:SF7">
    <property type="entry name" value="3-DEHYDROQUINATE SYNTHASE, CHLOROPLASTIC"/>
    <property type="match status" value="1"/>
</dbReference>
<keyword evidence="15 19" id="KW-0520">NAD</keyword>
<accession>T2GEZ1</accession>
<feature type="binding site" evidence="19">
    <location>
        <position position="151"/>
    </location>
    <ligand>
        <name>NAD(+)</name>
        <dbReference type="ChEBI" id="CHEBI:57540"/>
    </ligand>
</feature>
<feature type="domain" description="3-dehydroquinate synthase N-terminal" evidence="21">
    <location>
        <begin position="67"/>
        <end position="179"/>
    </location>
</feature>
<evidence type="ECO:0000256" key="8">
    <source>
        <dbReference type="ARBA" id="ARBA00013031"/>
    </source>
</evidence>
<dbReference type="NCBIfam" id="TIGR01357">
    <property type="entry name" value="aroB"/>
    <property type="match status" value="1"/>
</dbReference>
<dbReference type="PIRSF" id="PIRSF001455">
    <property type="entry name" value="DHQ_synth"/>
    <property type="match status" value="1"/>
</dbReference>
<dbReference type="RefSeq" id="WP_021761814.1">
    <property type="nucleotide sequence ID" value="NC_022444.1"/>
</dbReference>
<dbReference type="GO" id="GO:0003856">
    <property type="term" value="F:3-dehydroquinate synthase activity"/>
    <property type="evidence" value="ECO:0007669"/>
    <property type="project" value="UniProtKB-UniRule"/>
</dbReference>
<reference evidence="23 24" key="1">
    <citation type="journal article" date="2013" name="J. Bacteriol.">
        <title>Roles of HynAB and Ech, the only two hydrogenases found in the model sulfate reducer Desulfovibrio gigas.</title>
        <authorList>
            <person name="Morais-Silva F.O."/>
            <person name="Santos C.I."/>
            <person name="Rodrigues R."/>
            <person name="Pereira I.A."/>
            <person name="Rodrigues-Pousada C."/>
        </authorList>
    </citation>
    <scope>NUCLEOTIDE SEQUENCE [LARGE SCALE GENOMIC DNA]</scope>
    <source>
        <strain evidence="24">ATCC 19364 / DSM 1382 / NCIMB 9332 / VKM B-1759</strain>
    </source>
</reference>
<dbReference type="InterPro" id="IPR030960">
    <property type="entry name" value="DHQS/DOIS_N"/>
</dbReference>
<evidence type="ECO:0000256" key="19">
    <source>
        <dbReference type="HAMAP-Rule" id="MF_00110"/>
    </source>
</evidence>
<comment type="similarity">
    <text evidence="7 19">Belongs to the sugar phosphate cyclases superfamily. Dehydroquinate synthase family.</text>
</comment>
<keyword evidence="16 19" id="KW-0057">Aromatic amino acid biosynthesis</keyword>
<dbReference type="InterPro" id="IPR056179">
    <property type="entry name" value="DHQS_C"/>
</dbReference>
<organism evidence="23 24">
    <name type="scientific">Megalodesulfovibrio gigas (strain ATCC 19364 / DSM 1382 / NCIMB 9332 / VKM B-1759)</name>
    <name type="common">Desulfovibrio gigas</name>
    <dbReference type="NCBI Taxonomy" id="1121448"/>
    <lineage>
        <taxon>Bacteria</taxon>
        <taxon>Pseudomonadati</taxon>
        <taxon>Thermodesulfobacteriota</taxon>
        <taxon>Desulfovibrionia</taxon>
        <taxon>Desulfovibrionales</taxon>
        <taxon>Desulfovibrionaceae</taxon>
        <taxon>Megalodesulfovibrio</taxon>
    </lineage>
</organism>
<dbReference type="Proteomes" id="UP000016587">
    <property type="component" value="Chromosome"/>
</dbReference>
<feature type="domain" description="3-dehydroquinate synthase C-terminal" evidence="22">
    <location>
        <begin position="244"/>
        <end position="354"/>
    </location>
</feature>
<evidence type="ECO:0000256" key="20">
    <source>
        <dbReference type="SAM" id="MobiDB-lite"/>
    </source>
</evidence>
<keyword evidence="10 19" id="KW-0963">Cytoplasm</keyword>
<feature type="binding site" evidence="19">
    <location>
        <begin position="129"/>
        <end position="130"/>
    </location>
    <ligand>
        <name>NAD(+)</name>
        <dbReference type="ChEBI" id="CHEBI:57540"/>
    </ligand>
</feature>
<dbReference type="GO" id="GO:0009423">
    <property type="term" value="P:chorismate biosynthetic process"/>
    <property type="evidence" value="ECO:0007669"/>
    <property type="project" value="UniProtKB-UniRule"/>
</dbReference>
<dbReference type="SUPFAM" id="SSF56796">
    <property type="entry name" value="Dehydroquinate synthase-like"/>
    <property type="match status" value="1"/>
</dbReference>
<comment type="caution">
    <text evidence="19">Lacks conserved residue(s) required for the propagation of feature annotation.</text>
</comment>
<comment type="cofactor">
    <cofactor evidence="19">
        <name>Co(2+)</name>
        <dbReference type="ChEBI" id="CHEBI:48828"/>
    </cofactor>
    <cofactor evidence="19">
        <name>Zn(2+)</name>
        <dbReference type="ChEBI" id="CHEBI:29105"/>
    </cofactor>
    <text evidence="19">Binds 1 divalent metal cation per subunit. Can use either Co(2+) or Zn(2+).</text>
</comment>
<dbReference type="UniPathway" id="UPA00053">
    <property type="reaction ID" value="UER00085"/>
</dbReference>
<keyword evidence="12 19" id="KW-0479">Metal-binding</keyword>
<dbReference type="eggNOG" id="COG0337">
    <property type="taxonomic scope" value="Bacteria"/>
</dbReference>
<evidence type="ECO:0000256" key="15">
    <source>
        <dbReference type="ARBA" id="ARBA00023027"/>
    </source>
</evidence>
<evidence type="ECO:0000256" key="1">
    <source>
        <dbReference type="ARBA" id="ARBA00001393"/>
    </source>
</evidence>
<protein>
    <recommendedName>
        <fullName evidence="9 19">3-dehydroquinate synthase</fullName>
        <shortName evidence="19">DHQS</shortName>
        <ecNumber evidence="8 19">4.2.3.4</ecNumber>
    </recommendedName>
</protein>
<dbReference type="GO" id="GO:0000166">
    <property type="term" value="F:nucleotide binding"/>
    <property type="evidence" value="ECO:0007669"/>
    <property type="project" value="UniProtKB-KW"/>
</dbReference>
<dbReference type="CDD" id="cd08195">
    <property type="entry name" value="DHQS"/>
    <property type="match status" value="1"/>
</dbReference>
<dbReference type="InterPro" id="IPR050071">
    <property type="entry name" value="Dehydroquinate_synthase"/>
</dbReference>
<evidence type="ECO:0000256" key="3">
    <source>
        <dbReference type="ARBA" id="ARBA00001947"/>
    </source>
</evidence>
<dbReference type="HAMAP" id="MF_00110">
    <property type="entry name" value="DHQ_synthase"/>
    <property type="match status" value="1"/>
</dbReference>
<dbReference type="Gene3D" id="3.40.50.1970">
    <property type="match status" value="1"/>
</dbReference>
<dbReference type="EC" id="4.2.3.4" evidence="8 19"/>
<dbReference type="InterPro" id="IPR016037">
    <property type="entry name" value="DHQ_synth_AroB"/>
</dbReference>
<reference evidence="24" key="2">
    <citation type="submission" date="2013-07" db="EMBL/GenBank/DDBJ databases">
        <authorList>
            <person name="Morais-Silva F.O."/>
            <person name="Rezende A.M."/>
            <person name="Pimentel C."/>
            <person name="Resende D.M."/>
            <person name="Santos C.I."/>
            <person name="Clemente C."/>
            <person name="de Oliveira L.M."/>
            <person name="da Silva S.M."/>
            <person name="Costa D.A."/>
            <person name="Varela-Raposo A."/>
            <person name="Horacio E.C.A."/>
            <person name="Matos M."/>
            <person name="Flores O."/>
            <person name="Ruiz J.C."/>
            <person name="Rodrigues-Pousada C."/>
        </authorList>
    </citation>
    <scope>NUCLEOTIDE SEQUENCE [LARGE SCALE GENOMIC DNA]</scope>
    <source>
        <strain evidence="24">ATCC 19364 / DSM 1382 / NCIMB 9332 / VKM B-1759</strain>
    </source>
</reference>
<gene>
    <name evidence="19" type="primary">aroB</name>
    <name evidence="23" type="ORF">DGI_3017</name>
</gene>
<comment type="cofactor">
    <cofactor evidence="2 19">
        <name>NAD(+)</name>
        <dbReference type="ChEBI" id="CHEBI:57540"/>
    </cofactor>
</comment>
<dbReference type="GO" id="GO:0009073">
    <property type="term" value="P:aromatic amino acid family biosynthetic process"/>
    <property type="evidence" value="ECO:0007669"/>
    <property type="project" value="UniProtKB-KW"/>
</dbReference>
<dbReference type="Pfam" id="PF24621">
    <property type="entry name" value="DHQS_C"/>
    <property type="match status" value="1"/>
</dbReference>
<evidence type="ECO:0000256" key="2">
    <source>
        <dbReference type="ARBA" id="ARBA00001911"/>
    </source>
</evidence>
<evidence type="ECO:0000256" key="6">
    <source>
        <dbReference type="ARBA" id="ARBA00004661"/>
    </source>
</evidence>
<evidence type="ECO:0000313" key="24">
    <source>
        <dbReference type="Proteomes" id="UP000016587"/>
    </source>
</evidence>
<evidence type="ECO:0000256" key="16">
    <source>
        <dbReference type="ARBA" id="ARBA00023141"/>
    </source>
</evidence>
<dbReference type="AlphaFoldDB" id="T2GEZ1"/>
<keyword evidence="24" id="KW-1185">Reference proteome</keyword>
<feature type="binding site" evidence="19">
    <location>
        <position position="142"/>
    </location>
    <ligand>
        <name>NAD(+)</name>
        <dbReference type="ChEBI" id="CHEBI:57540"/>
    </ligand>
</feature>
<evidence type="ECO:0000256" key="13">
    <source>
        <dbReference type="ARBA" id="ARBA00022741"/>
    </source>
</evidence>
<evidence type="ECO:0000256" key="7">
    <source>
        <dbReference type="ARBA" id="ARBA00005412"/>
    </source>
</evidence>
<dbReference type="GO" id="GO:0005737">
    <property type="term" value="C:cytoplasm"/>
    <property type="evidence" value="ECO:0007669"/>
    <property type="project" value="UniProtKB-SubCell"/>
</dbReference>
<evidence type="ECO:0000256" key="17">
    <source>
        <dbReference type="ARBA" id="ARBA00023239"/>
    </source>
</evidence>
<dbReference type="KEGG" id="dgg:DGI_3017"/>
<evidence type="ECO:0000256" key="14">
    <source>
        <dbReference type="ARBA" id="ARBA00022833"/>
    </source>
</evidence>
<dbReference type="Gene3D" id="1.20.1090.10">
    <property type="entry name" value="Dehydroquinate synthase-like - alpha domain"/>
    <property type="match status" value="1"/>
</dbReference>
<keyword evidence="11 19" id="KW-0028">Amino-acid biosynthesis</keyword>
<dbReference type="OrthoDB" id="9806583at2"/>
<keyword evidence="13 19" id="KW-0547">Nucleotide-binding</keyword>
<evidence type="ECO:0000256" key="11">
    <source>
        <dbReference type="ARBA" id="ARBA00022605"/>
    </source>
</evidence>
<proteinExistence type="inferred from homology"/>
<evidence type="ECO:0000256" key="4">
    <source>
        <dbReference type="ARBA" id="ARBA00003485"/>
    </source>
</evidence>
<dbReference type="FunFam" id="3.40.50.1970:FF:000007">
    <property type="entry name" value="Pentafunctional AROM polypeptide"/>
    <property type="match status" value="1"/>
</dbReference>
<evidence type="ECO:0000313" key="23">
    <source>
        <dbReference type="EMBL" id="AGW14739.1"/>
    </source>
</evidence>
<evidence type="ECO:0000256" key="18">
    <source>
        <dbReference type="ARBA" id="ARBA00023285"/>
    </source>
</evidence>
<evidence type="ECO:0000256" key="10">
    <source>
        <dbReference type="ARBA" id="ARBA00022490"/>
    </source>
</evidence>
<evidence type="ECO:0000259" key="22">
    <source>
        <dbReference type="Pfam" id="PF24621"/>
    </source>
</evidence>
<keyword evidence="17 19" id="KW-0456">Lyase</keyword>
<evidence type="ECO:0000256" key="9">
    <source>
        <dbReference type="ARBA" id="ARBA00017684"/>
    </source>
</evidence>
<feature type="binding site" evidence="19">
    <location>
        <position position="278"/>
    </location>
    <ligand>
        <name>Zn(2+)</name>
        <dbReference type="ChEBI" id="CHEBI:29105"/>
    </ligand>
</feature>
<dbReference type="HOGENOM" id="CLU_001201_0_2_7"/>
<comment type="subcellular location">
    <subcellularLocation>
        <location evidence="5 19">Cytoplasm</location>
    </subcellularLocation>
</comment>
<feature type="region of interest" description="Disordered" evidence="20">
    <location>
        <begin position="212"/>
        <end position="238"/>
    </location>
</feature>
<evidence type="ECO:0000256" key="12">
    <source>
        <dbReference type="ARBA" id="ARBA00022723"/>
    </source>
</evidence>
<comment type="cofactor">
    <cofactor evidence="3">
        <name>Zn(2+)</name>
        <dbReference type="ChEBI" id="CHEBI:29105"/>
    </cofactor>
</comment>
<evidence type="ECO:0000259" key="21">
    <source>
        <dbReference type="Pfam" id="PF01761"/>
    </source>
</evidence>
<dbReference type="STRING" id="1121448.DGI_3017"/>
<comment type="catalytic activity">
    <reaction evidence="1 19">
        <text>7-phospho-2-dehydro-3-deoxy-D-arabino-heptonate = 3-dehydroquinate + phosphate</text>
        <dbReference type="Rhea" id="RHEA:21968"/>
        <dbReference type="ChEBI" id="CHEBI:32364"/>
        <dbReference type="ChEBI" id="CHEBI:43474"/>
        <dbReference type="ChEBI" id="CHEBI:58394"/>
        <dbReference type="EC" id="4.2.3.4"/>
    </reaction>
</comment>
<dbReference type="InterPro" id="IPR030963">
    <property type="entry name" value="DHQ_synth_fam"/>
</dbReference>